<keyword evidence="9 11" id="KW-0408">Iron</keyword>
<dbReference type="RefSeq" id="WP_089268853.1">
    <property type="nucleotide sequence ID" value="NZ_FZNN01000001.1"/>
</dbReference>
<keyword evidence="7" id="KW-0249">Electron transport</keyword>
<dbReference type="Pfam" id="PF00034">
    <property type="entry name" value="Cytochrom_C"/>
    <property type="match status" value="2"/>
</dbReference>
<keyword evidence="16" id="KW-1185">Reference proteome</keyword>
<keyword evidence="8" id="KW-1133">Transmembrane helix</keyword>
<dbReference type="SUPFAM" id="SSF46626">
    <property type="entry name" value="Cytochrome c"/>
    <property type="match status" value="2"/>
</dbReference>
<comment type="subcellular location">
    <subcellularLocation>
        <location evidence="1">Cell membrane</location>
        <topology evidence="1">Single-pass membrane protein</topology>
    </subcellularLocation>
</comment>
<evidence type="ECO:0000256" key="1">
    <source>
        <dbReference type="ARBA" id="ARBA00004162"/>
    </source>
</evidence>
<dbReference type="GO" id="GO:0020037">
    <property type="term" value="F:heme binding"/>
    <property type="evidence" value="ECO:0007669"/>
    <property type="project" value="InterPro"/>
</dbReference>
<feature type="chain" id="PRO_5013008971" evidence="13">
    <location>
        <begin position="24"/>
        <end position="353"/>
    </location>
</feature>
<keyword evidence="10" id="KW-0472">Membrane</keyword>
<evidence type="ECO:0000256" key="12">
    <source>
        <dbReference type="SAM" id="MobiDB-lite"/>
    </source>
</evidence>
<evidence type="ECO:0000256" key="9">
    <source>
        <dbReference type="ARBA" id="ARBA00023004"/>
    </source>
</evidence>
<evidence type="ECO:0000313" key="15">
    <source>
        <dbReference type="EMBL" id="SNR27803.1"/>
    </source>
</evidence>
<evidence type="ECO:0000256" key="7">
    <source>
        <dbReference type="ARBA" id="ARBA00022982"/>
    </source>
</evidence>
<dbReference type="PANTHER" id="PTHR11961">
    <property type="entry name" value="CYTOCHROME C"/>
    <property type="match status" value="1"/>
</dbReference>
<protein>
    <submittedName>
        <fullName evidence="15">Sulfur dehydrogenase subunit SoxD</fullName>
    </submittedName>
</protein>
<evidence type="ECO:0000256" key="6">
    <source>
        <dbReference type="ARBA" id="ARBA00022723"/>
    </source>
</evidence>
<evidence type="ECO:0000256" key="5">
    <source>
        <dbReference type="ARBA" id="ARBA00022692"/>
    </source>
</evidence>
<dbReference type="GO" id="GO:0046872">
    <property type="term" value="F:metal ion binding"/>
    <property type="evidence" value="ECO:0007669"/>
    <property type="project" value="UniProtKB-KW"/>
</dbReference>
<dbReference type="PRINTS" id="PR00604">
    <property type="entry name" value="CYTCHRMECIAB"/>
</dbReference>
<dbReference type="Proteomes" id="UP000198417">
    <property type="component" value="Unassembled WGS sequence"/>
</dbReference>
<keyword evidence="4 11" id="KW-0349">Heme</keyword>
<feature type="domain" description="Cytochrome c" evidence="14">
    <location>
        <begin position="252"/>
        <end position="352"/>
    </location>
</feature>
<dbReference type="GO" id="GO:0009055">
    <property type="term" value="F:electron transfer activity"/>
    <property type="evidence" value="ECO:0007669"/>
    <property type="project" value="InterPro"/>
</dbReference>
<keyword evidence="13" id="KW-0732">Signal</keyword>
<accession>A0A238V2J2</accession>
<dbReference type="EMBL" id="FZNN01000001">
    <property type="protein sequence ID" value="SNR27803.1"/>
    <property type="molecule type" value="Genomic_DNA"/>
</dbReference>
<dbReference type="PROSITE" id="PS51007">
    <property type="entry name" value="CYTC"/>
    <property type="match status" value="2"/>
</dbReference>
<dbReference type="FunFam" id="1.10.760.10:FF:000026">
    <property type="entry name" value="Cytochrome C, membrane-bound"/>
    <property type="match status" value="1"/>
</dbReference>
<organism evidence="15 16">
    <name type="scientific">Puniceibacterium sediminis</name>
    <dbReference type="NCBI Taxonomy" id="1608407"/>
    <lineage>
        <taxon>Bacteria</taxon>
        <taxon>Pseudomonadati</taxon>
        <taxon>Pseudomonadota</taxon>
        <taxon>Alphaproteobacteria</taxon>
        <taxon>Rhodobacterales</taxon>
        <taxon>Paracoccaceae</taxon>
        <taxon>Puniceibacterium</taxon>
    </lineage>
</organism>
<feature type="compositionally biased region" description="Low complexity" evidence="12">
    <location>
        <begin position="214"/>
        <end position="236"/>
    </location>
</feature>
<keyword evidence="6 11" id="KW-0479">Metal-binding</keyword>
<proteinExistence type="predicted"/>
<feature type="signal peptide" evidence="13">
    <location>
        <begin position="1"/>
        <end position="23"/>
    </location>
</feature>
<keyword evidence="5" id="KW-0812">Transmembrane</keyword>
<dbReference type="GO" id="GO:0005886">
    <property type="term" value="C:plasma membrane"/>
    <property type="evidence" value="ECO:0007669"/>
    <property type="project" value="UniProtKB-SubCell"/>
</dbReference>
<dbReference type="InterPro" id="IPR036909">
    <property type="entry name" value="Cyt_c-like_dom_sf"/>
</dbReference>
<name>A0A238V2J2_9RHOB</name>
<evidence type="ECO:0000259" key="14">
    <source>
        <dbReference type="PROSITE" id="PS51007"/>
    </source>
</evidence>
<evidence type="ECO:0000256" key="2">
    <source>
        <dbReference type="ARBA" id="ARBA00022448"/>
    </source>
</evidence>
<sequence>MSKYPETLCAVIVSALIAGPAVAGPFGLGRVAEPDEIAAWNLDVSPDGTGLPDGSGSVADGEQIFSDNCASCHGEFAEGLGNWPKLAGGDGTLANVDPVKTVGSYWPYLSTTWDYVNRSMPFGNAQSLSADDVYAITAYILYSNFLVDDDFVLSRENFTEVEMPNVGGFIPDDRPESEYAHWRVEPCMTDCKGVVEITMKATVLDVTPQESTDTAEPAESSAATAQAEAVPVEQAAEPAPVAEPVLAAFDPDLAAAGEKVFRKCRACHEVGADAKNKVGPQLHAIVGRTVGSVDGFKYSKAMASDGGTWSEEYLAAFLANPKKAMKGTKMSFAGLKKDSDIAAVTEYLKSVVE</sequence>
<evidence type="ECO:0000256" key="3">
    <source>
        <dbReference type="ARBA" id="ARBA00022475"/>
    </source>
</evidence>
<dbReference type="Gene3D" id="1.10.760.10">
    <property type="entry name" value="Cytochrome c-like domain"/>
    <property type="match status" value="2"/>
</dbReference>
<dbReference type="InterPro" id="IPR009056">
    <property type="entry name" value="Cyt_c-like_dom"/>
</dbReference>
<keyword evidence="3" id="KW-1003">Cell membrane</keyword>
<evidence type="ECO:0000256" key="11">
    <source>
        <dbReference type="PROSITE-ProRule" id="PRU00433"/>
    </source>
</evidence>
<feature type="region of interest" description="Disordered" evidence="12">
    <location>
        <begin position="206"/>
        <end position="236"/>
    </location>
</feature>
<evidence type="ECO:0000256" key="4">
    <source>
        <dbReference type="ARBA" id="ARBA00022617"/>
    </source>
</evidence>
<dbReference type="OrthoDB" id="9779283at2"/>
<keyword evidence="2" id="KW-0813">Transport</keyword>
<evidence type="ECO:0000256" key="13">
    <source>
        <dbReference type="SAM" id="SignalP"/>
    </source>
</evidence>
<dbReference type="InterPro" id="IPR002327">
    <property type="entry name" value="Cyt_c_1A/1B"/>
</dbReference>
<evidence type="ECO:0000256" key="8">
    <source>
        <dbReference type="ARBA" id="ARBA00022989"/>
    </source>
</evidence>
<reference evidence="15 16" key="1">
    <citation type="submission" date="2017-06" db="EMBL/GenBank/DDBJ databases">
        <authorList>
            <person name="Kim H.J."/>
            <person name="Triplett B.A."/>
        </authorList>
    </citation>
    <scope>NUCLEOTIDE SEQUENCE [LARGE SCALE GENOMIC DNA]</scope>
    <source>
        <strain evidence="15 16">DSM 29052</strain>
    </source>
</reference>
<gene>
    <name evidence="15" type="ORF">SAMN06265370_101431</name>
</gene>
<evidence type="ECO:0000313" key="16">
    <source>
        <dbReference type="Proteomes" id="UP000198417"/>
    </source>
</evidence>
<evidence type="ECO:0000256" key="10">
    <source>
        <dbReference type="ARBA" id="ARBA00023136"/>
    </source>
</evidence>
<dbReference type="AlphaFoldDB" id="A0A238V2J2"/>
<feature type="domain" description="Cytochrome c" evidence="14">
    <location>
        <begin position="56"/>
        <end position="144"/>
    </location>
</feature>